<comment type="caution">
    <text evidence="4">The sequence shown here is derived from an EMBL/GenBank/DDBJ whole genome shotgun (WGS) entry which is preliminary data.</text>
</comment>
<keyword evidence="5" id="KW-1185">Reference proteome</keyword>
<evidence type="ECO:0000259" key="3">
    <source>
        <dbReference type="Pfam" id="PF08501"/>
    </source>
</evidence>
<sequence length="279" mass="30099">MTSQPGKPRLLIIGSDASHAMSPALWSPVLTELETGWTYEPLDVPADSDMRPLRQHLLDTSVIAANVTMPHKQWAAQTADAASESVKRSGASNLLIPLQGQLQAHNTDIDAFIALTPKMRQQHTLILGAGGAARASIAALTGLTEQLTLTDLDPQVADRLARHATSLGIPTQAIPWNDIPRITPEVSMIINATPIGKLQTDPPAWGDAEISPGTFIYDYVYADHETTTIVAARENALPYRDGWDHLLGQAVAMIPLLGLQPHATNLLQTTLTTIRSKKP</sequence>
<reference evidence="4 5" key="1">
    <citation type="journal article" date="2023" name="Int. J. Syst. Evol. Microbiol.">
        <title>Arthrobacter vasquezii sp. nov., isolated from a soil sample from Union Glacier, Antarctica.</title>
        <authorList>
            <person name="Valenzuela-Ibaceta F."/>
            <person name="Carrasco V."/>
            <person name="Lagos-Moraga S."/>
            <person name="Dietz-Vargas C."/>
            <person name="Navarro C.A."/>
            <person name="Perez-Donoso J.M."/>
        </authorList>
    </citation>
    <scope>NUCLEOTIDE SEQUENCE [LARGE SCALE GENOMIC DNA]</scope>
    <source>
        <strain evidence="4 5">EH-1B-1</strain>
    </source>
</reference>
<dbReference type="Gene3D" id="3.40.50.720">
    <property type="entry name" value="NAD(P)-binding Rossmann-like Domain"/>
    <property type="match status" value="1"/>
</dbReference>
<dbReference type="EMBL" id="JAROKN010000013">
    <property type="protein sequence ID" value="MDF9277611.1"/>
    <property type="molecule type" value="Genomic_DNA"/>
</dbReference>
<dbReference type="RefSeq" id="WP_277358142.1">
    <property type="nucleotide sequence ID" value="NZ_JAROKN010000013.1"/>
</dbReference>
<keyword evidence="2" id="KW-0057">Aromatic amino acid biosynthesis</keyword>
<dbReference type="InterPro" id="IPR022893">
    <property type="entry name" value="Shikimate_DH_fam"/>
</dbReference>
<dbReference type="SUPFAM" id="SSF51735">
    <property type="entry name" value="NAD(P)-binding Rossmann-fold domains"/>
    <property type="match status" value="1"/>
</dbReference>
<dbReference type="Proteomes" id="UP001220456">
    <property type="component" value="Unassembled WGS sequence"/>
</dbReference>
<evidence type="ECO:0000256" key="2">
    <source>
        <dbReference type="ARBA" id="ARBA00023141"/>
    </source>
</evidence>
<evidence type="ECO:0000313" key="5">
    <source>
        <dbReference type="Proteomes" id="UP001220456"/>
    </source>
</evidence>
<dbReference type="InterPro" id="IPR036291">
    <property type="entry name" value="NAD(P)-bd_dom_sf"/>
</dbReference>
<dbReference type="PANTHER" id="PTHR21089:SF1">
    <property type="entry name" value="BIFUNCTIONAL 3-DEHYDROQUINATE DEHYDRATASE_SHIKIMATE DEHYDROGENASE, CHLOROPLASTIC"/>
    <property type="match status" value="1"/>
</dbReference>
<comment type="pathway">
    <text evidence="1">Metabolic intermediate biosynthesis; chorismate biosynthesis; chorismate from D-erythrose 4-phosphate and phosphoenolpyruvate: step 4/7.</text>
</comment>
<dbReference type="PANTHER" id="PTHR21089">
    <property type="entry name" value="SHIKIMATE DEHYDROGENASE"/>
    <property type="match status" value="1"/>
</dbReference>
<evidence type="ECO:0000256" key="1">
    <source>
        <dbReference type="ARBA" id="ARBA00004871"/>
    </source>
</evidence>
<name>A0ABT6CU80_9MICC</name>
<protein>
    <submittedName>
        <fullName evidence="4">Shikimate dehydrogenase</fullName>
    </submittedName>
</protein>
<feature type="domain" description="Shikimate dehydrogenase substrate binding N-terminal" evidence="3">
    <location>
        <begin position="12"/>
        <end position="94"/>
    </location>
</feature>
<keyword evidence="2" id="KW-0028">Amino-acid biosynthesis</keyword>
<accession>A0ABT6CU80</accession>
<dbReference type="Gene3D" id="3.40.50.10860">
    <property type="entry name" value="Leucine Dehydrogenase, chain A, domain 1"/>
    <property type="match status" value="1"/>
</dbReference>
<dbReference type="InterPro" id="IPR046346">
    <property type="entry name" value="Aminoacid_DH-like_N_sf"/>
</dbReference>
<dbReference type="Pfam" id="PF08501">
    <property type="entry name" value="Shikimate_dh_N"/>
    <property type="match status" value="1"/>
</dbReference>
<proteinExistence type="predicted"/>
<organism evidence="4 5">
    <name type="scientific">Arthrobacter vasquezii</name>
    <dbReference type="NCBI Taxonomy" id="2977629"/>
    <lineage>
        <taxon>Bacteria</taxon>
        <taxon>Bacillati</taxon>
        <taxon>Actinomycetota</taxon>
        <taxon>Actinomycetes</taxon>
        <taxon>Micrococcales</taxon>
        <taxon>Micrococcaceae</taxon>
        <taxon>Arthrobacter</taxon>
    </lineage>
</organism>
<dbReference type="SUPFAM" id="SSF53223">
    <property type="entry name" value="Aminoacid dehydrogenase-like, N-terminal domain"/>
    <property type="match status" value="1"/>
</dbReference>
<dbReference type="InterPro" id="IPR013708">
    <property type="entry name" value="Shikimate_DH-bd_N"/>
</dbReference>
<gene>
    <name evidence="4" type="ORF">P4U43_07395</name>
</gene>
<evidence type="ECO:0000313" key="4">
    <source>
        <dbReference type="EMBL" id="MDF9277611.1"/>
    </source>
</evidence>